<name>A0A0H3N6A5_CLODC</name>
<gene>
    <name evidence="2" type="ordered locus">CD196_3052</name>
</gene>
<evidence type="ECO:0008006" key="4">
    <source>
        <dbReference type="Google" id="ProtNLM"/>
    </source>
</evidence>
<dbReference type="EMBL" id="FN538970">
    <property type="protein sequence ID" value="CBA66194.1"/>
    <property type="molecule type" value="Genomic_DNA"/>
</dbReference>
<accession>A0A0H3N6A5</accession>
<reference evidence="2 3" key="1">
    <citation type="journal article" date="2009" name="Genome Biol.">
        <title>Comparative genome and phenotypic analysis of Clostridium difficile 027 strains provides insight into the evolution of a hypervirulent bacterium.</title>
        <authorList>
            <person name="Stabler R.A."/>
            <person name="He M."/>
            <person name="Dawson L."/>
            <person name="Martin M."/>
            <person name="Valiente E."/>
            <person name="Corton C."/>
            <person name="Lawley T.D."/>
            <person name="Sebaihia M."/>
            <person name="Quail M.A."/>
            <person name="Rose G."/>
            <person name="Gerding D.N."/>
            <person name="Gibert M."/>
            <person name="Popoff M.R."/>
            <person name="Parkhill J."/>
            <person name="Dougan G."/>
            <person name="Wren B.W."/>
        </authorList>
    </citation>
    <scope>NUCLEOTIDE SEQUENCE [LARGE SCALE GENOMIC DNA]</scope>
    <source>
        <strain evidence="2 3">CD196</strain>
    </source>
</reference>
<evidence type="ECO:0000313" key="3">
    <source>
        <dbReference type="Proteomes" id="UP000002068"/>
    </source>
</evidence>
<organism evidence="2 3">
    <name type="scientific">Clostridioides difficile (strain CD196)</name>
    <name type="common">Peptoclostridium difficile</name>
    <dbReference type="NCBI Taxonomy" id="645462"/>
    <lineage>
        <taxon>Bacteria</taxon>
        <taxon>Bacillati</taxon>
        <taxon>Bacillota</taxon>
        <taxon>Clostridia</taxon>
        <taxon>Peptostreptococcales</taxon>
        <taxon>Peptostreptococcaceae</taxon>
        <taxon>Clostridioides</taxon>
    </lineage>
</organism>
<dbReference type="Proteomes" id="UP000002068">
    <property type="component" value="Chromosome"/>
</dbReference>
<dbReference type="KEGG" id="cdc:CD196_3052"/>
<dbReference type="AlphaFoldDB" id="A0A0H3N6A5"/>
<keyword evidence="1" id="KW-0560">Oxidoreductase</keyword>
<protein>
    <recommendedName>
        <fullName evidence="4">Proline reductase</fullName>
    </recommendedName>
</protein>
<sequence length="160" mass="17739">MSFVGISTSMKNTSLHIFRDPLLDLIDNDSDIDLLGVVVVGTSEHNEWKTFLATRLGRWIESLRPDGVIITLDMAGNQHIDFTNAIAEFVKSDIPAVGLTIMGADGLVITNPYLDKATIIDYKKTTGYIETEVVGDNHMDEVDVKKALAFLKLKMRKDAK</sequence>
<proteinExistence type="predicted"/>
<dbReference type="GO" id="GO:0050485">
    <property type="term" value="F:oxidoreductase activity, acting on X-H and Y-H to form an X-Y bond, with a disulfide as acceptor"/>
    <property type="evidence" value="ECO:0007669"/>
    <property type="project" value="InterPro"/>
</dbReference>
<dbReference type="Pfam" id="PF09338">
    <property type="entry name" value="Gly_reductase"/>
    <property type="match status" value="1"/>
</dbReference>
<evidence type="ECO:0000313" key="2">
    <source>
        <dbReference type="EMBL" id="CBA66194.1"/>
    </source>
</evidence>
<evidence type="ECO:0000256" key="1">
    <source>
        <dbReference type="ARBA" id="ARBA00023002"/>
    </source>
</evidence>
<dbReference type="InterPro" id="IPR015417">
    <property type="entry name" value="Gly_reductase_pB_sua/b"/>
</dbReference>
<dbReference type="HOGENOM" id="CLU_140286_0_0_9"/>